<protein>
    <submittedName>
        <fullName evidence="1">Uncharacterized protein</fullName>
    </submittedName>
</protein>
<proteinExistence type="predicted"/>
<accession>A0A7Y1FDB5</accession>
<evidence type="ECO:0000313" key="1">
    <source>
        <dbReference type="EMBL" id="NMY13744.1"/>
    </source>
</evidence>
<reference evidence="1 2" key="1">
    <citation type="journal article" date="2020" name="Front. Microbiol.">
        <title>Genetic Organization of the aprX-lipA2 Operon Affects the Proteolytic Potential of Pseudomonas Species in Milk.</title>
        <authorList>
            <person name="Maier C."/>
            <person name="Huptas C."/>
            <person name="von Neubeck M."/>
            <person name="Scherer S."/>
            <person name="Wenning M."/>
            <person name="Lucking G."/>
        </authorList>
    </citation>
    <scope>NUCLEOTIDE SEQUENCE [LARGE SCALE GENOMIC DNA]</scope>
    <source>
        <strain evidence="1 2">DSM 16272</strain>
    </source>
</reference>
<dbReference type="EMBL" id="JAAQWG010000122">
    <property type="protein sequence ID" value="NMY13744.1"/>
    <property type="molecule type" value="Genomic_DNA"/>
</dbReference>
<gene>
    <name evidence="1" type="ORF">HBO38_36160</name>
</gene>
<dbReference type="Proteomes" id="UP000537729">
    <property type="component" value="Unassembled WGS sequence"/>
</dbReference>
<dbReference type="RefSeq" id="WP_169886724.1">
    <property type="nucleotide sequence ID" value="NZ_JAAQWG010000122.1"/>
</dbReference>
<dbReference type="AlphaFoldDB" id="A0A7Y1FDB5"/>
<sequence>MSSDSDLMEVVSAIEPGSTSVWLECPHCSADAQHQASAYKGPSDSGVFVIAPTVTYGVTCDACGKAFYFRPKALTNTSLLSDVGPSWCKFLPDVNRWAAELAALARADMQGEIEALVWPYRLGGDEYLSVDMKGVEGGDLSITFGVGGVESTEYDFDNLAGNTCFNVPDMTEALSMTVVLMEKLSATVVLHNRQR</sequence>
<evidence type="ECO:0000313" key="2">
    <source>
        <dbReference type="Proteomes" id="UP000537729"/>
    </source>
</evidence>
<comment type="caution">
    <text evidence="1">The sequence shown here is derived from an EMBL/GenBank/DDBJ whole genome shotgun (WGS) entry which is preliminary data.</text>
</comment>
<organism evidence="1 2">
    <name type="scientific">Pseudomonas veronii</name>
    <dbReference type="NCBI Taxonomy" id="76761"/>
    <lineage>
        <taxon>Bacteria</taxon>
        <taxon>Pseudomonadati</taxon>
        <taxon>Pseudomonadota</taxon>
        <taxon>Gammaproteobacteria</taxon>
        <taxon>Pseudomonadales</taxon>
        <taxon>Pseudomonadaceae</taxon>
        <taxon>Pseudomonas</taxon>
    </lineage>
</organism>
<name>A0A7Y1FDB5_PSEVE</name>